<feature type="region of interest" description="Disordered" evidence="5">
    <location>
        <begin position="72"/>
        <end position="92"/>
    </location>
</feature>
<dbReference type="InterPro" id="IPR036259">
    <property type="entry name" value="MFS_trans_sf"/>
</dbReference>
<name>A0ABR0EIZ5_ZASCE</name>
<dbReference type="EMBL" id="JAXOVC010000005">
    <property type="protein sequence ID" value="KAK4501499.1"/>
    <property type="molecule type" value="Genomic_DNA"/>
</dbReference>
<dbReference type="PANTHER" id="PTHR23502:SF23">
    <property type="entry name" value="FLUCONAZOLE RESISTANCE PROTEIN 1"/>
    <property type="match status" value="1"/>
</dbReference>
<comment type="caution">
    <text evidence="8">The sequence shown here is derived from an EMBL/GenBank/DDBJ whole genome shotgun (WGS) entry which is preliminary data.</text>
</comment>
<evidence type="ECO:0000256" key="4">
    <source>
        <dbReference type="ARBA" id="ARBA00023136"/>
    </source>
</evidence>
<dbReference type="Pfam" id="PF07690">
    <property type="entry name" value="MFS_1"/>
    <property type="match status" value="1"/>
</dbReference>
<reference evidence="8 9" key="1">
    <citation type="journal article" date="2023" name="G3 (Bethesda)">
        <title>A chromosome-level genome assembly of Zasmidium syzygii isolated from banana leaves.</title>
        <authorList>
            <person name="van Westerhoven A.C."/>
            <person name="Mehrabi R."/>
            <person name="Talebi R."/>
            <person name="Steentjes M.B.F."/>
            <person name="Corcolon B."/>
            <person name="Chong P.A."/>
            <person name="Kema G.H.J."/>
            <person name="Seidl M.F."/>
        </authorList>
    </citation>
    <scope>NUCLEOTIDE SEQUENCE [LARGE SCALE GENOMIC DNA]</scope>
    <source>
        <strain evidence="8 9">P124</strain>
    </source>
</reference>
<dbReference type="InterPro" id="IPR020846">
    <property type="entry name" value="MFS_dom"/>
</dbReference>
<evidence type="ECO:0000259" key="7">
    <source>
        <dbReference type="PROSITE" id="PS50850"/>
    </source>
</evidence>
<feature type="transmembrane region" description="Helical" evidence="6">
    <location>
        <begin position="294"/>
        <end position="314"/>
    </location>
</feature>
<feature type="transmembrane region" description="Helical" evidence="6">
    <location>
        <begin position="169"/>
        <end position="187"/>
    </location>
</feature>
<feature type="domain" description="Major facilitator superfamily (MFS) profile" evidence="7">
    <location>
        <begin position="132"/>
        <end position="579"/>
    </location>
</feature>
<dbReference type="SUPFAM" id="SSF103473">
    <property type="entry name" value="MFS general substrate transporter"/>
    <property type="match status" value="1"/>
</dbReference>
<dbReference type="Gene3D" id="1.20.1250.20">
    <property type="entry name" value="MFS general substrate transporter like domains"/>
    <property type="match status" value="1"/>
</dbReference>
<keyword evidence="4 6" id="KW-0472">Membrane</keyword>
<sequence length="579" mass="64049">MSDLIRDAPLGQLIRLATRNRCLRYPEEQPGFQLPLPYVRALDVLQQEKHSTTNPSPPANLSTESIDSCCKKAQDEESMTNGEASQDDTIKSRDLQPQPETVLDMPKILPDGTILVDWYGPTDPDNPQNWTSKKKALTAGIIDLYTLAVYAGSAICTPSYGGVMERFEVSLQVASLLLSMYVLAYGIGPMLWSPLSEIPSIGRNPPYIITFALFTILIVPTALAENFAGLVVLRFLLGFFGSPCLATGGASMGDLYNFFKLPYALSLWAFAAVCGPATAPLISGFSVAAENWRWAFWEMLWLSGPIWILMFLLLPETSSPTLLLRRAHRLRVATSNLAFRSQSEIDQSKINVRSLVIESLWRPMQVMLLDPSIAFTALYSALVYGIYYSFFECFPLVFGEMHGFNLGEQGLVFLSINIGAVIALAMYWIYLYWIVKPTIRANDVGPPERRLIPALPASILMPVGLFIFAWTSSPNIHWIAPTIGIVIYIIGIIIILQCIFLYLPLSYPQYAASLFAGNDYARSTLAAATIHFSQPLYDNLGVPRGVTLLAGLTVGCIGGVFVLWHFGGRLRARSRFAPT</sequence>
<dbReference type="PANTHER" id="PTHR23502">
    <property type="entry name" value="MAJOR FACILITATOR SUPERFAMILY"/>
    <property type="match status" value="1"/>
</dbReference>
<feature type="transmembrane region" description="Helical" evidence="6">
    <location>
        <begin position="546"/>
        <end position="566"/>
    </location>
</feature>
<feature type="transmembrane region" description="Helical" evidence="6">
    <location>
        <begin position="373"/>
        <end position="398"/>
    </location>
</feature>
<comment type="subcellular location">
    <subcellularLocation>
        <location evidence="1">Membrane</location>
        <topology evidence="1">Multi-pass membrane protein</topology>
    </subcellularLocation>
</comment>
<accession>A0ABR0EIZ5</accession>
<feature type="transmembrane region" description="Helical" evidence="6">
    <location>
        <begin position="478"/>
        <end position="503"/>
    </location>
</feature>
<dbReference type="PROSITE" id="PS50850">
    <property type="entry name" value="MFS"/>
    <property type="match status" value="1"/>
</dbReference>
<dbReference type="Proteomes" id="UP001305779">
    <property type="component" value="Unassembled WGS sequence"/>
</dbReference>
<evidence type="ECO:0000256" key="5">
    <source>
        <dbReference type="SAM" id="MobiDB-lite"/>
    </source>
</evidence>
<evidence type="ECO:0000313" key="8">
    <source>
        <dbReference type="EMBL" id="KAK4501499.1"/>
    </source>
</evidence>
<dbReference type="CDD" id="cd17323">
    <property type="entry name" value="MFS_Tpo1_MDR_like"/>
    <property type="match status" value="1"/>
</dbReference>
<evidence type="ECO:0000313" key="9">
    <source>
        <dbReference type="Proteomes" id="UP001305779"/>
    </source>
</evidence>
<feature type="transmembrane region" description="Helical" evidence="6">
    <location>
        <begin position="451"/>
        <end position="471"/>
    </location>
</feature>
<keyword evidence="3 6" id="KW-1133">Transmembrane helix</keyword>
<feature type="transmembrane region" description="Helical" evidence="6">
    <location>
        <begin position="410"/>
        <end position="431"/>
    </location>
</feature>
<evidence type="ECO:0000256" key="2">
    <source>
        <dbReference type="ARBA" id="ARBA00022692"/>
    </source>
</evidence>
<protein>
    <recommendedName>
        <fullName evidence="7">Major facilitator superfamily (MFS) profile domain-containing protein</fullName>
    </recommendedName>
</protein>
<evidence type="ECO:0000256" key="6">
    <source>
        <dbReference type="SAM" id="Phobius"/>
    </source>
</evidence>
<keyword evidence="9" id="KW-1185">Reference proteome</keyword>
<feature type="transmembrane region" description="Helical" evidence="6">
    <location>
        <begin position="263"/>
        <end position="282"/>
    </location>
</feature>
<evidence type="ECO:0000256" key="1">
    <source>
        <dbReference type="ARBA" id="ARBA00004141"/>
    </source>
</evidence>
<proteinExistence type="predicted"/>
<organism evidence="8 9">
    <name type="scientific">Zasmidium cellare</name>
    <name type="common">Wine cellar mold</name>
    <name type="synonym">Racodium cellare</name>
    <dbReference type="NCBI Taxonomy" id="395010"/>
    <lineage>
        <taxon>Eukaryota</taxon>
        <taxon>Fungi</taxon>
        <taxon>Dikarya</taxon>
        <taxon>Ascomycota</taxon>
        <taxon>Pezizomycotina</taxon>
        <taxon>Dothideomycetes</taxon>
        <taxon>Dothideomycetidae</taxon>
        <taxon>Mycosphaerellales</taxon>
        <taxon>Mycosphaerellaceae</taxon>
        <taxon>Zasmidium</taxon>
    </lineage>
</organism>
<dbReference type="InterPro" id="IPR011701">
    <property type="entry name" value="MFS"/>
</dbReference>
<keyword evidence="2 6" id="KW-0812">Transmembrane</keyword>
<feature type="transmembrane region" description="Helical" evidence="6">
    <location>
        <begin position="231"/>
        <end position="251"/>
    </location>
</feature>
<feature type="transmembrane region" description="Helical" evidence="6">
    <location>
        <begin position="207"/>
        <end position="224"/>
    </location>
</feature>
<evidence type="ECO:0000256" key="3">
    <source>
        <dbReference type="ARBA" id="ARBA00022989"/>
    </source>
</evidence>
<gene>
    <name evidence="8" type="ORF">PRZ48_007308</name>
</gene>